<dbReference type="InterPro" id="IPR002173">
    <property type="entry name" value="Carboh/pur_kinase_PfkB_CS"/>
</dbReference>
<proteinExistence type="inferred from homology"/>
<sequence length="332" mass="35739">MKNSTTQKTVVGIGSALVDVLVQLTDDQLLDNFQLPKGSMTLVDADLSQKILDSTKGLDRTIETGGSAANTIRAIAQVGGKTGFIGKISKDEMGQFFKNEFENAQIQPHLFYSQIPTGKAATLISPDSERTFGTYLGAASELSVAELSEDVFAAYDYLHIEGYLVFNHELIEGVLKLAKKQGLKIALDMASFNVVEANLEFLGHLLDEYVDIVFANEEEAKSYTGLEPEEALRKLGEQCEIAVVKVGKEGSMILAGDEFIRVKTPQVKSLDTTGAGDVYAAGFLYGLANGFDLQSCGTLASTMASEVIQVLGAKIPESALKGIQQQIEKIHG</sequence>
<dbReference type="STRING" id="655355.SAMN05216283_101868"/>
<evidence type="ECO:0000256" key="1">
    <source>
        <dbReference type="ARBA" id="ARBA00010688"/>
    </source>
</evidence>
<dbReference type="EMBL" id="FONW01000001">
    <property type="protein sequence ID" value="SFE73146.1"/>
    <property type="molecule type" value="Genomic_DNA"/>
</dbReference>
<reference evidence="5 6" key="1">
    <citation type="submission" date="2016-10" db="EMBL/GenBank/DDBJ databases">
        <authorList>
            <person name="de Groot N.N."/>
        </authorList>
    </citation>
    <scope>NUCLEOTIDE SEQUENCE [LARGE SCALE GENOMIC DNA]</scope>
    <source>
        <strain evidence="5 6">CGMCC 1.9156</strain>
    </source>
</reference>
<dbReference type="PROSITE" id="PS00584">
    <property type="entry name" value="PFKB_KINASES_2"/>
    <property type="match status" value="1"/>
</dbReference>
<dbReference type="RefSeq" id="WP_093918566.1">
    <property type="nucleotide sequence ID" value="NZ_FONW01000001.1"/>
</dbReference>
<dbReference type="AlphaFoldDB" id="A0A1I2CXY6"/>
<dbReference type="SUPFAM" id="SSF53613">
    <property type="entry name" value="Ribokinase-like"/>
    <property type="match status" value="1"/>
</dbReference>
<dbReference type="Gene3D" id="3.40.1190.20">
    <property type="match status" value="1"/>
</dbReference>
<keyword evidence="3 5" id="KW-0418">Kinase</keyword>
<dbReference type="Proteomes" id="UP000198964">
    <property type="component" value="Unassembled WGS sequence"/>
</dbReference>
<dbReference type="GO" id="GO:0016301">
    <property type="term" value="F:kinase activity"/>
    <property type="evidence" value="ECO:0007669"/>
    <property type="project" value="UniProtKB-KW"/>
</dbReference>
<accession>A0A1I2CXY6</accession>
<comment type="similarity">
    <text evidence="1">Belongs to the carbohydrate kinase PfkB family.</text>
</comment>
<evidence type="ECO:0000313" key="6">
    <source>
        <dbReference type="Proteomes" id="UP000198964"/>
    </source>
</evidence>
<dbReference type="CDD" id="cd01168">
    <property type="entry name" value="adenosine_kinase"/>
    <property type="match status" value="1"/>
</dbReference>
<dbReference type="InterPro" id="IPR052700">
    <property type="entry name" value="Carb_kinase_PfkB-like"/>
</dbReference>
<evidence type="ECO:0000313" key="5">
    <source>
        <dbReference type="EMBL" id="SFE73146.1"/>
    </source>
</evidence>
<dbReference type="InterPro" id="IPR029056">
    <property type="entry name" value="Ribokinase-like"/>
</dbReference>
<evidence type="ECO:0000256" key="2">
    <source>
        <dbReference type="ARBA" id="ARBA00022679"/>
    </source>
</evidence>
<evidence type="ECO:0000256" key="3">
    <source>
        <dbReference type="ARBA" id="ARBA00022777"/>
    </source>
</evidence>
<evidence type="ECO:0000259" key="4">
    <source>
        <dbReference type="Pfam" id="PF00294"/>
    </source>
</evidence>
<name>A0A1I2CXY6_9BACT</name>
<gene>
    <name evidence="5" type="ORF">SAMN05216283_101868</name>
</gene>
<organism evidence="5 6">
    <name type="scientific">Sunxiuqinia elliptica</name>
    <dbReference type="NCBI Taxonomy" id="655355"/>
    <lineage>
        <taxon>Bacteria</taxon>
        <taxon>Pseudomonadati</taxon>
        <taxon>Bacteroidota</taxon>
        <taxon>Bacteroidia</taxon>
        <taxon>Marinilabiliales</taxon>
        <taxon>Prolixibacteraceae</taxon>
        <taxon>Sunxiuqinia</taxon>
    </lineage>
</organism>
<protein>
    <submittedName>
        <fullName evidence="5">Sugar or nucleoside kinase, ribokinase family</fullName>
    </submittedName>
</protein>
<feature type="domain" description="Carbohydrate kinase PfkB" evidence="4">
    <location>
        <begin position="58"/>
        <end position="316"/>
    </location>
</feature>
<dbReference type="PANTHER" id="PTHR43320">
    <property type="entry name" value="SUGAR KINASE"/>
    <property type="match status" value="1"/>
</dbReference>
<keyword evidence="2" id="KW-0808">Transferase</keyword>
<keyword evidence="6" id="KW-1185">Reference proteome</keyword>
<dbReference type="Pfam" id="PF00294">
    <property type="entry name" value="PfkB"/>
    <property type="match status" value="1"/>
</dbReference>
<dbReference type="InterPro" id="IPR011611">
    <property type="entry name" value="PfkB_dom"/>
</dbReference>
<dbReference type="PANTHER" id="PTHR43320:SF3">
    <property type="entry name" value="CARBOHYDRATE KINASE PFKB DOMAIN-CONTAINING PROTEIN"/>
    <property type="match status" value="1"/>
</dbReference>